<sequence length="179" mass="18760">MASLGRAVVYSLILVSLLCCFTEAKDFWVGGKDGWKVPSGVGEPLNRWAEASRFSVGDSLVWKIADAKDSALEVTREDYQSCNTSNPISSHNGSEAKVKLGRSGPFYFISGLKGNCEKGQRVIIVVLSPRAKGPSGTSPAPSPMEFDGPSIAPTSGASASAMMKGGFLGVVAVLVALVF</sequence>
<evidence type="ECO:0000256" key="2">
    <source>
        <dbReference type="ARBA" id="ARBA00022622"/>
    </source>
</evidence>
<evidence type="ECO:0000256" key="10">
    <source>
        <dbReference type="SAM" id="MobiDB-lite"/>
    </source>
</evidence>
<dbReference type="GO" id="GO:0009055">
    <property type="term" value="F:electron transfer activity"/>
    <property type="evidence" value="ECO:0007669"/>
    <property type="project" value="InterPro"/>
</dbReference>
<dbReference type="AlphaFoldDB" id="A0AAV7F4F7"/>
<accession>A0AAV7F4F7</accession>
<evidence type="ECO:0000313" key="13">
    <source>
        <dbReference type="EMBL" id="KAG9455878.1"/>
    </source>
</evidence>
<evidence type="ECO:0000256" key="4">
    <source>
        <dbReference type="ARBA" id="ARBA00023136"/>
    </source>
</evidence>
<keyword evidence="5" id="KW-1015">Disulfide bond</keyword>
<dbReference type="GO" id="GO:0098552">
    <property type="term" value="C:side of membrane"/>
    <property type="evidence" value="ECO:0007669"/>
    <property type="project" value="UniProtKB-KW"/>
</dbReference>
<dbReference type="InterPro" id="IPR008972">
    <property type="entry name" value="Cupredoxin"/>
</dbReference>
<keyword evidence="6" id="KW-0325">Glycoprotein</keyword>
<evidence type="ECO:0000313" key="14">
    <source>
        <dbReference type="Proteomes" id="UP000825729"/>
    </source>
</evidence>
<evidence type="ECO:0000256" key="9">
    <source>
        <dbReference type="ARBA" id="ARBA00037868"/>
    </source>
</evidence>
<evidence type="ECO:0000256" key="5">
    <source>
        <dbReference type="ARBA" id="ARBA00023157"/>
    </source>
</evidence>
<keyword evidence="3 11" id="KW-0732">Signal</keyword>
<keyword evidence="7" id="KW-0449">Lipoprotein</keyword>
<keyword evidence="14" id="KW-1185">Reference proteome</keyword>
<dbReference type="Gene3D" id="2.60.40.420">
    <property type="entry name" value="Cupredoxins - blue copper proteins"/>
    <property type="match status" value="1"/>
</dbReference>
<dbReference type="CDD" id="cd11019">
    <property type="entry name" value="OsENODL1_like"/>
    <property type="match status" value="1"/>
</dbReference>
<dbReference type="GO" id="GO:0005886">
    <property type="term" value="C:plasma membrane"/>
    <property type="evidence" value="ECO:0007669"/>
    <property type="project" value="TreeGrafter"/>
</dbReference>
<feature type="region of interest" description="Disordered" evidence="10">
    <location>
        <begin position="130"/>
        <end position="151"/>
    </location>
</feature>
<reference evidence="13 14" key="1">
    <citation type="submission" date="2021-07" db="EMBL/GenBank/DDBJ databases">
        <title>The Aristolochia fimbriata genome: insights into angiosperm evolution, floral development and chemical biosynthesis.</title>
        <authorList>
            <person name="Jiao Y."/>
        </authorList>
    </citation>
    <scope>NUCLEOTIDE SEQUENCE [LARGE SCALE GENOMIC DNA]</scope>
    <source>
        <strain evidence="13">IBCAS-2021</strain>
        <tissue evidence="13">Leaf</tissue>
    </source>
</reference>
<keyword evidence="2" id="KW-0336">GPI-anchor</keyword>
<evidence type="ECO:0000256" key="3">
    <source>
        <dbReference type="ARBA" id="ARBA00022729"/>
    </source>
</evidence>
<evidence type="ECO:0000259" key="12">
    <source>
        <dbReference type="PROSITE" id="PS51485"/>
    </source>
</evidence>
<evidence type="ECO:0000256" key="8">
    <source>
        <dbReference type="ARBA" id="ARBA00035011"/>
    </source>
</evidence>
<dbReference type="Proteomes" id="UP000825729">
    <property type="component" value="Unassembled WGS sequence"/>
</dbReference>
<dbReference type="InterPro" id="IPR041846">
    <property type="entry name" value="ENL_dom"/>
</dbReference>
<dbReference type="InterPro" id="IPR003245">
    <property type="entry name" value="Phytocyanin_dom"/>
</dbReference>
<dbReference type="SUPFAM" id="SSF49503">
    <property type="entry name" value="Cupredoxins"/>
    <property type="match status" value="1"/>
</dbReference>
<evidence type="ECO:0000256" key="11">
    <source>
        <dbReference type="SAM" id="SignalP"/>
    </source>
</evidence>
<gene>
    <name evidence="13" type="ORF">H6P81_000386</name>
</gene>
<keyword evidence="4" id="KW-0472">Membrane</keyword>
<evidence type="ECO:0000256" key="7">
    <source>
        <dbReference type="ARBA" id="ARBA00023288"/>
    </source>
</evidence>
<feature type="signal peptide" evidence="11">
    <location>
        <begin position="1"/>
        <end position="24"/>
    </location>
</feature>
<comment type="subcellular location">
    <subcellularLocation>
        <location evidence="9">Endomembrane system</location>
        <topology evidence="9">Lipid-anchor</topology>
    </subcellularLocation>
    <subcellularLocation>
        <location evidence="1">Membrane</location>
        <topology evidence="1">Lipid-anchor</topology>
        <topology evidence="1">GPI-anchor</topology>
    </subcellularLocation>
</comment>
<dbReference type="PANTHER" id="PTHR33021">
    <property type="entry name" value="BLUE COPPER PROTEIN"/>
    <property type="match status" value="1"/>
</dbReference>
<protein>
    <recommendedName>
        <fullName evidence="12">Phytocyanin domain-containing protein</fullName>
    </recommendedName>
</protein>
<proteinExistence type="inferred from homology"/>
<dbReference type="EMBL" id="JAINDJ010000002">
    <property type="protein sequence ID" value="KAG9455878.1"/>
    <property type="molecule type" value="Genomic_DNA"/>
</dbReference>
<evidence type="ECO:0000256" key="1">
    <source>
        <dbReference type="ARBA" id="ARBA00004589"/>
    </source>
</evidence>
<dbReference type="PANTHER" id="PTHR33021:SF197">
    <property type="entry name" value="EARLY NODULIN-LIKE PROTEIN 13"/>
    <property type="match status" value="1"/>
</dbReference>
<dbReference type="FunFam" id="2.60.40.420:FF:000010">
    <property type="entry name" value="Early nodulin-like protein 1"/>
    <property type="match status" value="1"/>
</dbReference>
<dbReference type="InterPro" id="IPR039391">
    <property type="entry name" value="Phytocyanin-like"/>
</dbReference>
<dbReference type="GO" id="GO:0012505">
    <property type="term" value="C:endomembrane system"/>
    <property type="evidence" value="ECO:0007669"/>
    <property type="project" value="UniProtKB-SubCell"/>
</dbReference>
<evidence type="ECO:0000256" key="6">
    <source>
        <dbReference type="ARBA" id="ARBA00023180"/>
    </source>
</evidence>
<comment type="similarity">
    <text evidence="8">Belongs to the early nodulin-like (ENODL) family.</text>
</comment>
<name>A0AAV7F4F7_ARIFI</name>
<dbReference type="Pfam" id="PF02298">
    <property type="entry name" value="Cu_bind_like"/>
    <property type="match status" value="1"/>
</dbReference>
<feature type="domain" description="Phytocyanin" evidence="12">
    <location>
        <begin position="25"/>
        <end position="128"/>
    </location>
</feature>
<feature type="chain" id="PRO_5043967076" description="Phytocyanin domain-containing protein" evidence="11">
    <location>
        <begin position="25"/>
        <end position="179"/>
    </location>
</feature>
<organism evidence="13 14">
    <name type="scientific">Aristolochia fimbriata</name>
    <name type="common">White veined hardy Dutchman's pipe vine</name>
    <dbReference type="NCBI Taxonomy" id="158543"/>
    <lineage>
        <taxon>Eukaryota</taxon>
        <taxon>Viridiplantae</taxon>
        <taxon>Streptophyta</taxon>
        <taxon>Embryophyta</taxon>
        <taxon>Tracheophyta</taxon>
        <taxon>Spermatophyta</taxon>
        <taxon>Magnoliopsida</taxon>
        <taxon>Magnoliidae</taxon>
        <taxon>Piperales</taxon>
        <taxon>Aristolochiaceae</taxon>
        <taxon>Aristolochia</taxon>
    </lineage>
</organism>
<dbReference type="PROSITE" id="PS51485">
    <property type="entry name" value="PHYTOCYANIN"/>
    <property type="match status" value="1"/>
</dbReference>
<comment type="caution">
    <text evidence="13">The sequence shown here is derived from an EMBL/GenBank/DDBJ whole genome shotgun (WGS) entry which is preliminary data.</text>
</comment>